<accession>A0A8S3I242</accession>
<evidence type="ECO:0000313" key="2">
    <source>
        <dbReference type="EMBL" id="CAF5094513.1"/>
    </source>
</evidence>
<proteinExistence type="predicted"/>
<comment type="caution">
    <text evidence="3">The sequence shown here is derived from an EMBL/GenBank/DDBJ whole genome shotgun (WGS) entry which is preliminary data.</text>
</comment>
<name>A0A8S3I242_9BILA</name>
<dbReference type="Proteomes" id="UP000681720">
    <property type="component" value="Unassembled WGS sequence"/>
</dbReference>
<evidence type="ECO:0000313" key="4">
    <source>
        <dbReference type="Proteomes" id="UP000681720"/>
    </source>
</evidence>
<evidence type="ECO:0000313" key="3">
    <source>
        <dbReference type="EMBL" id="CAF5188991.1"/>
    </source>
</evidence>
<feature type="region of interest" description="Disordered" evidence="1">
    <location>
        <begin position="159"/>
        <end position="204"/>
    </location>
</feature>
<feature type="compositionally biased region" description="Polar residues" evidence="1">
    <location>
        <begin position="159"/>
        <end position="172"/>
    </location>
</feature>
<organism evidence="3 4">
    <name type="scientific">Rotaria magnacalcarata</name>
    <dbReference type="NCBI Taxonomy" id="392030"/>
    <lineage>
        <taxon>Eukaryota</taxon>
        <taxon>Metazoa</taxon>
        <taxon>Spiralia</taxon>
        <taxon>Gnathifera</taxon>
        <taxon>Rotifera</taxon>
        <taxon>Eurotatoria</taxon>
        <taxon>Bdelloidea</taxon>
        <taxon>Philodinida</taxon>
        <taxon>Philodinidae</taxon>
        <taxon>Rotaria</taxon>
    </lineage>
</organism>
<gene>
    <name evidence="2" type="ORF">BYL167_LOCUS63584</name>
    <name evidence="3" type="ORF">GIL414_LOCUS72266</name>
</gene>
<feature type="compositionally biased region" description="Polar residues" evidence="1">
    <location>
        <begin position="111"/>
        <end position="125"/>
    </location>
</feature>
<feature type="region of interest" description="Disordered" evidence="1">
    <location>
        <begin position="1"/>
        <end position="130"/>
    </location>
</feature>
<feature type="compositionally biased region" description="Basic residues" evidence="1">
    <location>
        <begin position="27"/>
        <end position="37"/>
    </location>
</feature>
<sequence length="204" mass="21960">MSDEFSEIDLSDNAVPTGSFESTPNLRTRRKNFHLPTKHTSISPSPASQINPSLYLNTSMHEKASPPPPLSLFDSSNSIPSSFSTPPNSIRYSQSSSSSPVSTTIASDSSALSPKNLTRSGGSTDLTKHTFSFPIPRQDSIIDSLLSVIYERDGSVYALSSSQDSDTVTTGDCTDRSLNMHPLSDDSMINDSNTSFSKSNLANK</sequence>
<evidence type="ECO:0000256" key="1">
    <source>
        <dbReference type="SAM" id="MobiDB-lite"/>
    </source>
</evidence>
<dbReference type="AlphaFoldDB" id="A0A8S3I242"/>
<reference evidence="3" key="1">
    <citation type="submission" date="2021-02" db="EMBL/GenBank/DDBJ databases">
        <authorList>
            <person name="Nowell W R."/>
        </authorList>
    </citation>
    <scope>NUCLEOTIDE SEQUENCE</scope>
</reference>
<protein>
    <submittedName>
        <fullName evidence="3">Uncharacterized protein</fullName>
    </submittedName>
</protein>
<feature type="compositionally biased region" description="Polar residues" evidence="1">
    <location>
        <begin position="14"/>
        <end position="26"/>
    </location>
</feature>
<feature type="compositionally biased region" description="Polar residues" evidence="1">
    <location>
        <begin position="38"/>
        <end position="59"/>
    </location>
</feature>
<dbReference type="EMBL" id="CAJOBJ010336006">
    <property type="protein sequence ID" value="CAF5188991.1"/>
    <property type="molecule type" value="Genomic_DNA"/>
</dbReference>
<feature type="compositionally biased region" description="Polar residues" evidence="1">
    <location>
        <begin position="187"/>
        <end position="204"/>
    </location>
</feature>
<dbReference type="Proteomes" id="UP000681967">
    <property type="component" value="Unassembled WGS sequence"/>
</dbReference>
<dbReference type="EMBL" id="CAJOBH010236916">
    <property type="protein sequence ID" value="CAF5094513.1"/>
    <property type="molecule type" value="Genomic_DNA"/>
</dbReference>
<feature type="compositionally biased region" description="Low complexity" evidence="1">
    <location>
        <begin position="71"/>
        <end position="110"/>
    </location>
</feature>
<feature type="non-terminal residue" evidence="3">
    <location>
        <position position="204"/>
    </location>
</feature>
<feature type="compositionally biased region" description="Acidic residues" evidence="1">
    <location>
        <begin position="1"/>
        <end position="10"/>
    </location>
</feature>